<feature type="transmembrane region" description="Helical" evidence="6">
    <location>
        <begin position="326"/>
        <end position="355"/>
    </location>
</feature>
<dbReference type="PANTHER" id="PTHR21389">
    <property type="entry name" value="P53 INDUCED PROTEIN"/>
    <property type="match status" value="1"/>
</dbReference>
<gene>
    <name evidence="7" type="ORF">I206_04140</name>
    <name evidence="8" type="ORF">I206_104283</name>
</gene>
<dbReference type="Proteomes" id="UP000094020">
    <property type="component" value="Chromosome 5"/>
</dbReference>
<keyword evidence="4 6" id="KW-0472">Membrane</keyword>
<keyword evidence="9" id="KW-1185">Reference proteome</keyword>
<reference evidence="8" key="4">
    <citation type="submission" date="2024-02" db="EMBL/GenBank/DDBJ databases">
        <title>Comparative genomics of Cryptococcus and Kwoniella reveals pathogenesis evolution and contrasting modes of karyotype evolution via chromosome fusion or intercentromeric recombination.</title>
        <authorList>
            <person name="Coelho M.A."/>
            <person name="David-Palma M."/>
            <person name="Shea T."/>
            <person name="Bowers K."/>
            <person name="McGinley-Smith S."/>
            <person name="Mohammad A.W."/>
            <person name="Gnirke A."/>
            <person name="Yurkov A.M."/>
            <person name="Nowrousian M."/>
            <person name="Sun S."/>
            <person name="Cuomo C.A."/>
            <person name="Heitman J."/>
        </authorList>
    </citation>
    <scope>NUCLEOTIDE SEQUENCE</scope>
    <source>
        <strain evidence="8">CBS 10737</strain>
    </source>
</reference>
<dbReference type="PANTHER" id="PTHR21389:SF0">
    <property type="entry name" value="ETOPOSIDE-INDUCED PROTEIN 2.4 HOMOLOG"/>
    <property type="match status" value="1"/>
</dbReference>
<sequence length="517" mass="57424">MLHRRPGSISNSSPSSSSGNVGPPSSSSSTRTTNVNKAYTPLRRQSSNLYPDNGVGGGRNVPRYSIPQSSPLNLGGMNNLRNGLNSTGIYDLSSNSISEIEIGNGEYWIKKIREIIEHLIMGLKDACKLQRSWELVWSDRELRTLVLKSTMINILSLLSLSLGSLIFSPIFLHVNATQNEIIENKTKRMGMWYNLLLSWPVFVICFLVNASWGPLISKRAQAILHPSHRFQPSPISTPTTSTPLSSFPKQAPFVKVFQSITRIILISDFTLISRLIGLIPFIGKWGSFAYMCVIDAYYCFEWNLTSKRWPLDHRVSYMQDRTAYMIGFGFPATFLTSFGPPLVSMAIFALIYPFFVLQAIQAKPPTPNTISSSSILLPSTPSPQASLPSSPIGGDISLNDSFFSNINTNKSKQSKIRGGNKGFELKLPIFWIAKYAIQGLKWFEDAAGRDRRGSIVNDQFSNSISNNQNYNNYGIGNGNNANNNVGSNYGTQYQTGLGFNGVQQLNELNERKGKRLQ</sequence>
<keyword evidence="2 6" id="KW-0812">Transmembrane</keyword>
<dbReference type="InterPro" id="IPR059112">
    <property type="entry name" value="CysZ/EI24"/>
</dbReference>
<evidence type="ECO:0000256" key="6">
    <source>
        <dbReference type="SAM" id="Phobius"/>
    </source>
</evidence>
<feature type="compositionally biased region" description="Low complexity" evidence="5">
    <location>
        <begin position="7"/>
        <end position="34"/>
    </location>
</feature>
<dbReference type="RefSeq" id="XP_019010837.1">
    <property type="nucleotide sequence ID" value="XM_019155879.1"/>
</dbReference>
<dbReference type="KEGG" id="kpin:30172509"/>
<evidence type="ECO:0000256" key="1">
    <source>
        <dbReference type="ARBA" id="ARBA00004141"/>
    </source>
</evidence>
<feature type="region of interest" description="Disordered" evidence="5">
    <location>
        <begin position="1"/>
        <end position="69"/>
    </location>
</feature>
<accession>A0A1B9I2C7</accession>
<evidence type="ECO:0000256" key="2">
    <source>
        <dbReference type="ARBA" id="ARBA00022692"/>
    </source>
</evidence>
<feature type="transmembrane region" description="Helical" evidence="6">
    <location>
        <begin position="192"/>
        <end position="212"/>
    </location>
</feature>
<organism evidence="7">
    <name type="scientific">Kwoniella pini CBS 10737</name>
    <dbReference type="NCBI Taxonomy" id="1296096"/>
    <lineage>
        <taxon>Eukaryota</taxon>
        <taxon>Fungi</taxon>
        <taxon>Dikarya</taxon>
        <taxon>Basidiomycota</taxon>
        <taxon>Agaricomycotina</taxon>
        <taxon>Tremellomycetes</taxon>
        <taxon>Tremellales</taxon>
        <taxon>Cryptococcaceae</taxon>
        <taxon>Kwoniella</taxon>
    </lineage>
</organism>
<reference evidence="8" key="2">
    <citation type="submission" date="2013-07" db="EMBL/GenBank/DDBJ databases">
        <authorList>
            <consortium name="The Broad Institute Genome Sequencing Platform"/>
            <person name="Cuomo C."/>
            <person name="Litvintseva A."/>
            <person name="Chen Y."/>
            <person name="Heitman J."/>
            <person name="Sun S."/>
            <person name="Springer D."/>
            <person name="Dromer F."/>
            <person name="Young S.K."/>
            <person name="Zeng Q."/>
            <person name="Gargeya S."/>
            <person name="Fitzgerald M."/>
            <person name="Abouelleil A."/>
            <person name="Alvarado L."/>
            <person name="Berlin A.M."/>
            <person name="Chapman S.B."/>
            <person name="Dewar J."/>
            <person name="Goldberg J."/>
            <person name="Griggs A."/>
            <person name="Gujja S."/>
            <person name="Hansen M."/>
            <person name="Howarth C."/>
            <person name="Imamovic A."/>
            <person name="Larimer J."/>
            <person name="McCowan C."/>
            <person name="Murphy C."/>
            <person name="Pearson M."/>
            <person name="Priest M."/>
            <person name="Roberts A."/>
            <person name="Saif S."/>
            <person name="Shea T."/>
            <person name="Sykes S."/>
            <person name="Wortman J."/>
            <person name="Nusbaum C."/>
            <person name="Birren B."/>
        </authorList>
    </citation>
    <scope>NUCLEOTIDE SEQUENCE</scope>
    <source>
        <strain evidence="8">CBS 10737</strain>
    </source>
</reference>
<dbReference type="GeneID" id="30172509"/>
<dbReference type="Pfam" id="PF07264">
    <property type="entry name" value="EI24"/>
    <property type="match status" value="1"/>
</dbReference>
<dbReference type="GO" id="GO:0005783">
    <property type="term" value="C:endoplasmic reticulum"/>
    <property type="evidence" value="ECO:0007669"/>
    <property type="project" value="TreeGrafter"/>
</dbReference>
<name>A0A1B9I2C7_9TREE</name>
<feature type="transmembrane region" description="Helical" evidence="6">
    <location>
        <begin position="263"/>
        <end position="282"/>
    </location>
</feature>
<evidence type="ECO:0000313" key="7">
    <source>
        <dbReference type="EMBL" id="OCF49618.1"/>
    </source>
</evidence>
<dbReference type="EMBL" id="KI894011">
    <property type="protein sequence ID" value="OCF49618.1"/>
    <property type="molecule type" value="Genomic_DNA"/>
</dbReference>
<reference evidence="7" key="3">
    <citation type="submission" date="2016-07" db="EMBL/GenBank/DDBJ databases">
        <title>Evolution of pathogenesis and genome organization in the Tremellales.</title>
        <authorList>
            <person name="Cuomo C."/>
            <person name="Litvintseva A."/>
            <person name="Heitman J."/>
            <person name="Chen Y."/>
            <person name="Sun S."/>
            <person name="Springer D."/>
            <person name="Dromer F."/>
            <person name="Young S."/>
            <person name="Zeng Q."/>
            <person name="Chapman S."/>
            <person name="Gujja S."/>
            <person name="Saif S."/>
            <person name="Birren B."/>
        </authorList>
    </citation>
    <scope>NUCLEOTIDE SEQUENCE</scope>
    <source>
        <strain evidence="7">CBS 10737</strain>
    </source>
</reference>
<evidence type="ECO:0000313" key="8">
    <source>
        <dbReference type="EMBL" id="WWC70333.1"/>
    </source>
</evidence>
<comment type="subcellular location">
    <subcellularLocation>
        <location evidence="1">Membrane</location>
        <topology evidence="1">Multi-pass membrane protein</topology>
    </subcellularLocation>
</comment>
<dbReference type="GO" id="GO:0016236">
    <property type="term" value="P:macroautophagy"/>
    <property type="evidence" value="ECO:0007669"/>
    <property type="project" value="TreeGrafter"/>
</dbReference>
<evidence type="ECO:0000256" key="4">
    <source>
        <dbReference type="ARBA" id="ARBA00023136"/>
    </source>
</evidence>
<dbReference type="EMBL" id="CP144523">
    <property type="protein sequence ID" value="WWC70333.1"/>
    <property type="molecule type" value="Genomic_DNA"/>
</dbReference>
<evidence type="ECO:0008006" key="10">
    <source>
        <dbReference type="Google" id="ProtNLM"/>
    </source>
</evidence>
<dbReference type="GO" id="GO:0016020">
    <property type="term" value="C:membrane"/>
    <property type="evidence" value="ECO:0007669"/>
    <property type="project" value="UniProtKB-SubCell"/>
</dbReference>
<feature type="transmembrane region" description="Helical" evidence="6">
    <location>
        <begin position="150"/>
        <end position="172"/>
    </location>
</feature>
<reference evidence="7" key="1">
    <citation type="submission" date="2013-07" db="EMBL/GenBank/DDBJ databases">
        <title>The Genome Sequence of Cryptococcus pinus CBS10737.</title>
        <authorList>
            <consortium name="The Broad Institute Genome Sequencing Platform"/>
            <person name="Cuomo C."/>
            <person name="Litvintseva A."/>
            <person name="Chen Y."/>
            <person name="Heitman J."/>
            <person name="Sun S."/>
            <person name="Springer D."/>
            <person name="Dromer F."/>
            <person name="Young S.K."/>
            <person name="Zeng Q."/>
            <person name="Gargeya S."/>
            <person name="Fitzgerald M."/>
            <person name="Abouelleil A."/>
            <person name="Alvarado L."/>
            <person name="Berlin A.M."/>
            <person name="Chapman S.B."/>
            <person name="Dewar J."/>
            <person name="Goldberg J."/>
            <person name="Griggs A."/>
            <person name="Gujja S."/>
            <person name="Hansen M."/>
            <person name="Howarth C."/>
            <person name="Imamovic A."/>
            <person name="Larimer J."/>
            <person name="McCowan C."/>
            <person name="Murphy C."/>
            <person name="Pearson M."/>
            <person name="Priest M."/>
            <person name="Roberts A."/>
            <person name="Saif S."/>
            <person name="Shea T."/>
            <person name="Sykes S."/>
            <person name="Wortman J."/>
            <person name="Nusbaum C."/>
            <person name="Birren B."/>
        </authorList>
    </citation>
    <scope>NUCLEOTIDE SEQUENCE [LARGE SCALE GENOMIC DNA]</scope>
    <source>
        <strain evidence="7">CBS 10737</strain>
    </source>
</reference>
<evidence type="ECO:0000256" key="3">
    <source>
        <dbReference type="ARBA" id="ARBA00022989"/>
    </source>
</evidence>
<protein>
    <recommendedName>
        <fullName evidence="10">Etoposide-induced protein 2.4-domain-containing protein</fullName>
    </recommendedName>
</protein>
<evidence type="ECO:0000256" key="5">
    <source>
        <dbReference type="SAM" id="MobiDB-lite"/>
    </source>
</evidence>
<dbReference type="OrthoDB" id="266518at2759"/>
<keyword evidence="3 6" id="KW-1133">Transmembrane helix</keyword>
<proteinExistence type="predicted"/>
<evidence type="ECO:0000313" key="9">
    <source>
        <dbReference type="Proteomes" id="UP000094020"/>
    </source>
</evidence>
<dbReference type="AlphaFoldDB" id="A0A1B9I2C7"/>